<dbReference type="EMBL" id="DS268142">
    <property type="protein sequence ID" value="KMU75673.1"/>
    <property type="molecule type" value="Genomic_DNA"/>
</dbReference>
<proteinExistence type="predicted"/>
<name>A0A0J8QWG8_COCIT</name>
<evidence type="ECO:0000256" key="1">
    <source>
        <dbReference type="SAM" id="MobiDB-lite"/>
    </source>
</evidence>
<gene>
    <name evidence="2" type="ORF">CISG_04847</name>
</gene>
<accession>A0A0J8QWG8</accession>
<feature type="region of interest" description="Disordered" evidence="1">
    <location>
        <begin position="78"/>
        <end position="109"/>
    </location>
</feature>
<reference evidence="3" key="1">
    <citation type="journal article" date="2010" name="Genome Res.">
        <title>Population genomic sequencing of Coccidioides fungi reveals recent hybridization and transposon control.</title>
        <authorList>
            <person name="Neafsey D.E."/>
            <person name="Barker B.M."/>
            <person name="Sharpton T.J."/>
            <person name="Stajich J.E."/>
            <person name="Park D.J."/>
            <person name="Whiston E."/>
            <person name="Hung C.-Y."/>
            <person name="McMahan C."/>
            <person name="White J."/>
            <person name="Sykes S."/>
            <person name="Heiman D."/>
            <person name="Young S."/>
            <person name="Zeng Q."/>
            <person name="Abouelleil A."/>
            <person name="Aftuck L."/>
            <person name="Bessette D."/>
            <person name="Brown A."/>
            <person name="FitzGerald M."/>
            <person name="Lui A."/>
            <person name="Macdonald J.P."/>
            <person name="Priest M."/>
            <person name="Orbach M.J."/>
            <person name="Galgiani J.N."/>
            <person name="Kirkland T.N."/>
            <person name="Cole G.T."/>
            <person name="Birren B.W."/>
            <person name="Henn M.R."/>
            <person name="Taylor J.W."/>
            <person name="Rounsley S.D."/>
        </authorList>
    </citation>
    <scope>NUCLEOTIDE SEQUENCE [LARGE SCALE GENOMIC DNA]</scope>
    <source>
        <strain evidence="3">RMSCC 3703</strain>
    </source>
</reference>
<dbReference type="Proteomes" id="UP000054559">
    <property type="component" value="Unassembled WGS sequence"/>
</dbReference>
<evidence type="ECO:0000313" key="2">
    <source>
        <dbReference type="EMBL" id="KMU75673.1"/>
    </source>
</evidence>
<sequence length="109" mass="11779">MAQNVYKVLMCNCATSPSSYPMSLPTDLSSDALLMTISILRWEHGKQNHLFLAGGPNHKKQSGWKGLQTEILNWETGPEEDPDLAARFHTGSIPSAGGVLDNSKPSASP</sequence>
<organism evidence="2 3">
    <name type="scientific">Coccidioides immitis RMSCC 3703</name>
    <dbReference type="NCBI Taxonomy" id="454286"/>
    <lineage>
        <taxon>Eukaryota</taxon>
        <taxon>Fungi</taxon>
        <taxon>Dikarya</taxon>
        <taxon>Ascomycota</taxon>
        <taxon>Pezizomycotina</taxon>
        <taxon>Eurotiomycetes</taxon>
        <taxon>Eurotiomycetidae</taxon>
        <taxon>Onygenales</taxon>
        <taxon>Onygenaceae</taxon>
        <taxon>Coccidioides</taxon>
    </lineage>
</organism>
<protein>
    <submittedName>
        <fullName evidence="2">Uncharacterized protein</fullName>
    </submittedName>
</protein>
<evidence type="ECO:0000313" key="3">
    <source>
        <dbReference type="Proteomes" id="UP000054559"/>
    </source>
</evidence>
<dbReference type="AlphaFoldDB" id="A0A0J8QWG8"/>